<comment type="subunit">
    <text evidence="10">Heterotetramer of two light and two heavy chains.</text>
</comment>
<protein>
    <submittedName>
        <fullName evidence="12">Methylamine dehydrogenase light chain</fullName>
    </submittedName>
</protein>
<accession>A0ABV5HPG9</accession>
<dbReference type="PIRSF" id="PIRSF000192">
    <property type="entry name" value="Amine_dh_beta"/>
    <property type="match status" value="1"/>
</dbReference>
<keyword evidence="3 10" id="KW-0813">Transport</keyword>
<keyword evidence="5" id="KW-0732">Signal</keyword>
<evidence type="ECO:0000256" key="2">
    <source>
        <dbReference type="ARBA" id="ARBA00010711"/>
    </source>
</evidence>
<evidence type="ECO:0000256" key="1">
    <source>
        <dbReference type="ARBA" id="ARBA00004418"/>
    </source>
</evidence>
<dbReference type="InterPro" id="IPR016008">
    <property type="entry name" value="Amine_DH_Ltc"/>
</dbReference>
<evidence type="ECO:0000313" key="13">
    <source>
        <dbReference type="Proteomes" id="UP001589645"/>
    </source>
</evidence>
<evidence type="ECO:0000259" key="11">
    <source>
        <dbReference type="Pfam" id="PF02975"/>
    </source>
</evidence>
<dbReference type="Pfam" id="PF02975">
    <property type="entry name" value="Me-amine-dh_L"/>
    <property type="match status" value="1"/>
</dbReference>
<reference evidence="12 13" key="1">
    <citation type="submission" date="2024-09" db="EMBL/GenBank/DDBJ databases">
        <authorList>
            <person name="Sun Q."/>
            <person name="Mori K."/>
        </authorList>
    </citation>
    <scope>NUCLEOTIDE SEQUENCE [LARGE SCALE GENOMIC DNA]</scope>
    <source>
        <strain evidence="12 13">CECT 8064</strain>
    </source>
</reference>
<evidence type="ECO:0000256" key="10">
    <source>
        <dbReference type="PIRNR" id="PIRNR000192"/>
    </source>
</evidence>
<comment type="similarity">
    <text evidence="2 10">Belongs to the aromatic amine dehydrogenase light chain family.</text>
</comment>
<keyword evidence="4" id="KW-0824">TTQ</keyword>
<feature type="domain" description="Methylamine/Aralkylamine dehydrogenase light chain C-terminal" evidence="11">
    <location>
        <begin position="66"/>
        <end position="175"/>
    </location>
</feature>
<sequence>MKKLSEIIFNAMDRLSEKSVRHSARHMGRRNFLSKAGKVLVGASVLPLLPFDRSSGKVYAAESPTDDVNSCDYWRYCALDGNLCSNSGGTTSTCPPGSEASKVAWIGTCMNPNDNKSYLVSYNDCCGKATVNTSTACLNSERERPGYRMGLHNDINWCMANTNKGYHCTVAALVGLANE</sequence>
<dbReference type="EMBL" id="JBHMEP010000004">
    <property type="protein sequence ID" value="MFB9136166.1"/>
    <property type="molecule type" value="Genomic_DNA"/>
</dbReference>
<dbReference type="RefSeq" id="WP_390194148.1">
    <property type="nucleotide sequence ID" value="NZ_JBHMEP010000004.1"/>
</dbReference>
<gene>
    <name evidence="12" type="ORF">ACFFUV_14430</name>
</gene>
<dbReference type="InterPro" id="IPR013504">
    <property type="entry name" value="MADH/AADH_Ltc_C_dom"/>
</dbReference>
<evidence type="ECO:0000313" key="12">
    <source>
        <dbReference type="EMBL" id="MFB9136166.1"/>
    </source>
</evidence>
<keyword evidence="7 10" id="KW-0249">Electron transport</keyword>
<evidence type="ECO:0000256" key="4">
    <source>
        <dbReference type="ARBA" id="ARBA00022709"/>
    </source>
</evidence>
<evidence type="ECO:0000256" key="5">
    <source>
        <dbReference type="ARBA" id="ARBA00022729"/>
    </source>
</evidence>
<evidence type="ECO:0000256" key="8">
    <source>
        <dbReference type="ARBA" id="ARBA00023002"/>
    </source>
</evidence>
<evidence type="ECO:0000256" key="9">
    <source>
        <dbReference type="ARBA" id="ARBA00023157"/>
    </source>
</evidence>
<dbReference type="Gene3D" id="2.60.30.10">
    <property type="entry name" value="Methylamine/Aralkylamine dehydrogenase light chain"/>
    <property type="match status" value="1"/>
</dbReference>
<keyword evidence="6 10" id="KW-0574">Periplasm</keyword>
<evidence type="ECO:0000256" key="7">
    <source>
        <dbReference type="ARBA" id="ARBA00022982"/>
    </source>
</evidence>
<dbReference type="Proteomes" id="UP001589645">
    <property type="component" value="Unassembled WGS sequence"/>
</dbReference>
<name>A0ABV5HPG9_9VIBR</name>
<keyword evidence="8 10" id="KW-0560">Oxidoreductase</keyword>
<comment type="caution">
    <text evidence="12">The sequence shown here is derived from an EMBL/GenBank/DDBJ whole genome shotgun (WGS) entry which is preliminary data.</text>
</comment>
<keyword evidence="9" id="KW-1015">Disulfide bond</keyword>
<dbReference type="InterPro" id="IPR036560">
    <property type="entry name" value="MADH/AADH_L_sf"/>
</dbReference>
<evidence type="ECO:0000256" key="6">
    <source>
        <dbReference type="ARBA" id="ARBA00022764"/>
    </source>
</evidence>
<evidence type="ECO:0000256" key="3">
    <source>
        <dbReference type="ARBA" id="ARBA00022448"/>
    </source>
</evidence>
<organism evidence="12 13">
    <name type="scientific">Vibrio olivae</name>
    <dbReference type="NCBI Taxonomy" id="1243002"/>
    <lineage>
        <taxon>Bacteria</taxon>
        <taxon>Pseudomonadati</taxon>
        <taxon>Pseudomonadota</taxon>
        <taxon>Gammaproteobacteria</taxon>
        <taxon>Vibrionales</taxon>
        <taxon>Vibrionaceae</taxon>
        <taxon>Vibrio</taxon>
    </lineage>
</organism>
<keyword evidence="13" id="KW-1185">Reference proteome</keyword>
<proteinExistence type="inferred from homology"/>
<comment type="subcellular location">
    <subcellularLocation>
        <location evidence="1 10">Periplasm</location>
    </subcellularLocation>
</comment>
<dbReference type="SUPFAM" id="SSF57561">
    <property type="entry name" value="Methylamine dehydrogenase, L chain"/>
    <property type="match status" value="1"/>
</dbReference>